<dbReference type="Proteomes" id="UP000007305">
    <property type="component" value="Chromosome 8"/>
</dbReference>
<accession>A0A804R1K5</accession>
<sequence length="452" mass="46973">MELKLARAHRCEIQNTITPIPREAGLHLLPFFLHRSLSTRMPAPFRLPPKPSSSPSSGIVAGSPHPLPLPLPLPASPVRWLSPPSTAAAASAALRHCSVCTRRRRSSASSASRAASDALSCSPVRASRAAPSFRSRSAWAAFAAASSSTIFAASAASPDRFLSSAFSAARAAISASFSASFAFSSRTSQLSFSAPSVSAAALLSSSIIFFVSSSSSFSASAASSPQLTTSQSSAPVAVALWFSLSPDSARTTSNTSVAGAFTLLSSSAAGCGSFSSSGFFALSTPGEGGEGGEVVVVDEEAGLPLVPTRFLASSSATCASFLAASADASCSRSFLSSSCTFPSFASSSATRVPAARFFCRDPFATRHRRNCEPRHRKEKYRKWKKPRLITSGRGLRGECRSPTLGLLRSATGRWCAPFASEQAVVLRCSGARCDARSGGSLPLKRNPATSHV</sequence>
<dbReference type="EnsemblPlants" id="Zm00001eb370630_T001">
    <property type="protein sequence ID" value="Zm00001eb370630_P001"/>
    <property type="gene ID" value="Zm00001eb370630"/>
</dbReference>
<proteinExistence type="predicted"/>
<evidence type="ECO:0000313" key="2">
    <source>
        <dbReference type="Proteomes" id="UP000007305"/>
    </source>
</evidence>
<dbReference type="Gramene" id="Zm00001eb370630_T001">
    <property type="protein sequence ID" value="Zm00001eb370630_P001"/>
    <property type="gene ID" value="Zm00001eb370630"/>
</dbReference>
<name>A0A804R1K5_MAIZE</name>
<evidence type="ECO:0000313" key="1">
    <source>
        <dbReference type="EnsemblPlants" id="Zm00001eb370630_P001"/>
    </source>
</evidence>
<dbReference type="AlphaFoldDB" id="A0A804R1K5"/>
<reference evidence="2" key="1">
    <citation type="journal article" date="2009" name="Science">
        <title>The B73 maize genome: complexity, diversity, and dynamics.</title>
        <authorList>
            <person name="Schnable P.S."/>
            <person name="Ware D."/>
            <person name="Fulton R.S."/>
            <person name="Stein J.C."/>
            <person name="Wei F."/>
            <person name="Pasternak S."/>
            <person name="Liang C."/>
            <person name="Zhang J."/>
            <person name="Fulton L."/>
            <person name="Graves T.A."/>
            <person name="Minx P."/>
            <person name="Reily A.D."/>
            <person name="Courtney L."/>
            <person name="Kruchowski S.S."/>
            <person name="Tomlinson C."/>
            <person name="Strong C."/>
            <person name="Delehaunty K."/>
            <person name="Fronick C."/>
            <person name="Courtney B."/>
            <person name="Rock S.M."/>
            <person name="Belter E."/>
            <person name="Du F."/>
            <person name="Kim K."/>
            <person name="Abbott R.M."/>
            <person name="Cotton M."/>
            <person name="Levy A."/>
            <person name="Marchetto P."/>
            <person name="Ochoa K."/>
            <person name="Jackson S.M."/>
            <person name="Gillam B."/>
            <person name="Chen W."/>
            <person name="Yan L."/>
            <person name="Higginbotham J."/>
            <person name="Cardenas M."/>
            <person name="Waligorski J."/>
            <person name="Applebaum E."/>
            <person name="Phelps L."/>
            <person name="Falcone J."/>
            <person name="Kanchi K."/>
            <person name="Thane T."/>
            <person name="Scimone A."/>
            <person name="Thane N."/>
            <person name="Henke J."/>
            <person name="Wang T."/>
            <person name="Ruppert J."/>
            <person name="Shah N."/>
            <person name="Rotter K."/>
            <person name="Hodges J."/>
            <person name="Ingenthron E."/>
            <person name="Cordes M."/>
            <person name="Kohlberg S."/>
            <person name="Sgro J."/>
            <person name="Delgado B."/>
            <person name="Mead K."/>
            <person name="Chinwalla A."/>
            <person name="Leonard S."/>
            <person name="Crouse K."/>
            <person name="Collura K."/>
            <person name="Kudrna D."/>
            <person name="Currie J."/>
            <person name="He R."/>
            <person name="Angelova A."/>
            <person name="Rajasekar S."/>
            <person name="Mueller T."/>
            <person name="Lomeli R."/>
            <person name="Scara G."/>
            <person name="Ko A."/>
            <person name="Delaney K."/>
            <person name="Wissotski M."/>
            <person name="Lopez G."/>
            <person name="Campos D."/>
            <person name="Braidotti M."/>
            <person name="Ashley E."/>
            <person name="Golser W."/>
            <person name="Kim H."/>
            <person name="Lee S."/>
            <person name="Lin J."/>
            <person name="Dujmic Z."/>
            <person name="Kim W."/>
            <person name="Talag J."/>
            <person name="Zuccolo A."/>
            <person name="Fan C."/>
            <person name="Sebastian A."/>
            <person name="Kramer M."/>
            <person name="Spiegel L."/>
            <person name="Nascimento L."/>
            <person name="Zutavern T."/>
            <person name="Miller B."/>
            <person name="Ambroise C."/>
            <person name="Muller S."/>
            <person name="Spooner W."/>
            <person name="Narechania A."/>
            <person name="Ren L."/>
            <person name="Wei S."/>
            <person name="Kumari S."/>
            <person name="Faga B."/>
            <person name="Levy M.J."/>
            <person name="McMahan L."/>
            <person name="Van Buren P."/>
            <person name="Vaughn M.W."/>
            <person name="Ying K."/>
            <person name="Yeh C.-T."/>
            <person name="Emrich S.J."/>
            <person name="Jia Y."/>
            <person name="Kalyanaraman A."/>
            <person name="Hsia A.-P."/>
            <person name="Barbazuk W.B."/>
            <person name="Baucom R.S."/>
            <person name="Brutnell T.P."/>
            <person name="Carpita N.C."/>
            <person name="Chaparro C."/>
            <person name="Chia J.-M."/>
            <person name="Deragon J.-M."/>
            <person name="Estill J.C."/>
            <person name="Fu Y."/>
            <person name="Jeddeloh J.A."/>
            <person name="Han Y."/>
            <person name="Lee H."/>
            <person name="Li P."/>
            <person name="Lisch D.R."/>
            <person name="Liu S."/>
            <person name="Liu Z."/>
            <person name="Nagel D.H."/>
            <person name="McCann M.C."/>
            <person name="SanMiguel P."/>
            <person name="Myers A.M."/>
            <person name="Nettleton D."/>
            <person name="Nguyen J."/>
            <person name="Penning B.W."/>
            <person name="Ponnala L."/>
            <person name="Schneider K.L."/>
            <person name="Schwartz D.C."/>
            <person name="Sharma A."/>
            <person name="Soderlund C."/>
            <person name="Springer N.M."/>
            <person name="Sun Q."/>
            <person name="Wang H."/>
            <person name="Waterman M."/>
            <person name="Westerman R."/>
            <person name="Wolfgruber T.K."/>
            <person name="Yang L."/>
            <person name="Yu Y."/>
            <person name="Zhang L."/>
            <person name="Zhou S."/>
            <person name="Zhu Q."/>
            <person name="Bennetzen J.L."/>
            <person name="Dawe R.K."/>
            <person name="Jiang J."/>
            <person name="Jiang N."/>
            <person name="Presting G.G."/>
            <person name="Wessler S.R."/>
            <person name="Aluru S."/>
            <person name="Martienssen R.A."/>
            <person name="Clifton S.W."/>
            <person name="McCombie W.R."/>
            <person name="Wing R.A."/>
            <person name="Wilson R.K."/>
        </authorList>
    </citation>
    <scope>NUCLEOTIDE SEQUENCE [LARGE SCALE GENOMIC DNA]</scope>
    <source>
        <strain evidence="2">cv. B73</strain>
    </source>
</reference>
<reference evidence="1" key="2">
    <citation type="submission" date="2019-07" db="EMBL/GenBank/DDBJ databases">
        <authorList>
            <person name="Seetharam A."/>
            <person name="Woodhouse M."/>
            <person name="Cannon E."/>
        </authorList>
    </citation>
    <scope>NUCLEOTIDE SEQUENCE [LARGE SCALE GENOMIC DNA]</scope>
    <source>
        <strain evidence="1">cv. B73</strain>
    </source>
</reference>
<keyword evidence="2" id="KW-1185">Reference proteome</keyword>
<dbReference type="InParanoid" id="A0A804R1K5"/>
<organism evidence="1 2">
    <name type="scientific">Zea mays</name>
    <name type="common">Maize</name>
    <dbReference type="NCBI Taxonomy" id="4577"/>
    <lineage>
        <taxon>Eukaryota</taxon>
        <taxon>Viridiplantae</taxon>
        <taxon>Streptophyta</taxon>
        <taxon>Embryophyta</taxon>
        <taxon>Tracheophyta</taxon>
        <taxon>Spermatophyta</taxon>
        <taxon>Magnoliopsida</taxon>
        <taxon>Liliopsida</taxon>
        <taxon>Poales</taxon>
        <taxon>Poaceae</taxon>
        <taxon>PACMAD clade</taxon>
        <taxon>Panicoideae</taxon>
        <taxon>Andropogonodae</taxon>
        <taxon>Andropogoneae</taxon>
        <taxon>Tripsacinae</taxon>
        <taxon>Zea</taxon>
    </lineage>
</organism>
<protein>
    <submittedName>
        <fullName evidence="1">Uncharacterized protein</fullName>
    </submittedName>
</protein>
<reference evidence="1" key="3">
    <citation type="submission" date="2021-05" db="UniProtKB">
        <authorList>
            <consortium name="EnsemblPlants"/>
        </authorList>
    </citation>
    <scope>IDENTIFICATION</scope>
    <source>
        <strain evidence="1">cv. B73</strain>
    </source>
</reference>